<evidence type="ECO:0000313" key="6">
    <source>
        <dbReference type="Proteomes" id="UP000632063"/>
    </source>
</evidence>
<dbReference type="NCBIfam" id="NF033788">
    <property type="entry name" value="HTH_metalloreg"/>
    <property type="match status" value="1"/>
</dbReference>
<evidence type="ECO:0000259" key="4">
    <source>
        <dbReference type="PROSITE" id="PS50987"/>
    </source>
</evidence>
<feature type="domain" description="HTH arsR-type" evidence="4">
    <location>
        <begin position="1"/>
        <end position="95"/>
    </location>
</feature>
<evidence type="ECO:0000256" key="1">
    <source>
        <dbReference type="ARBA" id="ARBA00023015"/>
    </source>
</evidence>
<keyword evidence="6" id="KW-1185">Reference proteome</keyword>
<evidence type="ECO:0000313" key="5">
    <source>
        <dbReference type="EMBL" id="MBD8890594.1"/>
    </source>
</evidence>
<dbReference type="InterPro" id="IPR051011">
    <property type="entry name" value="Metal_resp_trans_reg"/>
</dbReference>
<dbReference type="RefSeq" id="WP_192146395.1">
    <property type="nucleotide sequence ID" value="NZ_JACYXI010000001.1"/>
</dbReference>
<dbReference type="PANTHER" id="PTHR43132:SF2">
    <property type="entry name" value="ARSENICAL RESISTANCE OPERON REPRESSOR ARSR-RELATED"/>
    <property type="match status" value="1"/>
</dbReference>
<protein>
    <submittedName>
        <fullName evidence="5">Metalloregulator ArsR/SmtB family transcription factor</fullName>
    </submittedName>
</protein>
<dbReference type="EMBL" id="JACYXI010000001">
    <property type="protein sequence ID" value="MBD8890594.1"/>
    <property type="molecule type" value="Genomic_DNA"/>
</dbReference>
<dbReference type="Gene3D" id="1.10.10.10">
    <property type="entry name" value="Winged helix-like DNA-binding domain superfamily/Winged helix DNA-binding domain"/>
    <property type="match status" value="1"/>
</dbReference>
<name>A0ABR9CID6_9HYPH</name>
<comment type="caution">
    <text evidence="5">The sequence shown here is derived from an EMBL/GenBank/DDBJ whole genome shotgun (WGS) entry which is preliminary data.</text>
</comment>
<dbReference type="CDD" id="cd00090">
    <property type="entry name" value="HTH_ARSR"/>
    <property type="match status" value="1"/>
</dbReference>
<dbReference type="SUPFAM" id="SSF46785">
    <property type="entry name" value="Winged helix' DNA-binding domain"/>
    <property type="match status" value="1"/>
</dbReference>
<dbReference type="SMART" id="SM00418">
    <property type="entry name" value="HTH_ARSR"/>
    <property type="match status" value="1"/>
</dbReference>
<dbReference type="InterPro" id="IPR036388">
    <property type="entry name" value="WH-like_DNA-bd_sf"/>
</dbReference>
<dbReference type="Proteomes" id="UP000632063">
    <property type="component" value="Unassembled WGS sequence"/>
</dbReference>
<keyword evidence="2" id="KW-0238">DNA-binding</keyword>
<dbReference type="InterPro" id="IPR036390">
    <property type="entry name" value="WH_DNA-bd_sf"/>
</dbReference>
<proteinExistence type="predicted"/>
<dbReference type="InterPro" id="IPR011991">
    <property type="entry name" value="ArsR-like_HTH"/>
</dbReference>
<reference evidence="6" key="1">
    <citation type="submission" date="2020-09" db="EMBL/GenBank/DDBJ databases">
        <title>The genome sequence of strain Labrenzia suaedae 4C16A.</title>
        <authorList>
            <person name="Liu Y."/>
        </authorList>
    </citation>
    <scope>NUCLEOTIDE SEQUENCE [LARGE SCALE GENOMIC DNA]</scope>
    <source>
        <strain evidence="6">4C16A</strain>
    </source>
</reference>
<organism evidence="5 6">
    <name type="scientific">Roseibium litorale</name>
    <dbReference type="NCBI Taxonomy" id="2803841"/>
    <lineage>
        <taxon>Bacteria</taxon>
        <taxon>Pseudomonadati</taxon>
        <taxon>Pseudomonadota</taxon>
        <taxon>Alphaproteobacteria</taxon>
        <taxon>Hyphomicrobiales</taxon>
        <taxon>Stappiaceae</taxon>
        <taxon>Roseibium</taxon>
    </lineage>
</organism>
<dbReference type="PANTHER" id="PTHR43132">
    <property type="entry name" value="ARSENICAL RESISTANCE OPERON REPRESSOR ARSR-RELATED"/>
    <property type="match status" value="1"/>
</dbReference>
<dbReference type="PROSITE" id="PS50987">
    <property type="entry name" value="HTH_ARSR_2"/>
    <property type="match status" value="1"/>
</dbReference>
<evidence type="ECO:0000256" key="2">
    <source>
        <dbReference type="ARBA" id="ARBA00023125"/>
    </source>
</evidence>
<reference evidence="5 6" key="2">
    <citation type="journal article" date="2021" name="Int. J. Syst. Evol. Microbiol.">
        <title>Roseibium litorale sp. nov., isolated from a tidal flat sediment and proposal for the reclassification of Labrenzia polysiphoniae as Roseibium polysiphoniae comb. nov.</title>
        <authorList>
            <person name="Liu Y."/>
            <person name="Pei T."/>
            <person name="Du J."/>
            <person name="Chao M."/>
            <person name="Deng M.R."/>
            <person name="Zhu H."/>
        </authorList>
    </citation>
    <scope>NUCLEOTIDE SEQUENCE [LARGE SCALE GENOMIC DNA]</scope>
    <source>
        <strain evidence="5 6">4C16A</strain>
    </source>
</reference>
<accession>A0ABR9CID6</accession>
<gene>
    <name evidence="5" type="ORF">IG616_03480</name>
</gene>
<sequence>MNEIQAIEALSALAQPDRLTAFRMLVQAGPEGLAAGDLAERLEAAPARMSFHLAALERSGLIRKQRQGRKIIYSARMDAMQGLIGFLLEDCCNGSPVQCGFPQITLPKEHA</sequence>
<dbReference type="Pfam" id="PF12840">
    <property type="entry name" value="HTH_20"/>
    <property type="match status" value="1"/>
</dbReference>
<evidence type="ECO:0000256" key="3">
    <source>
        <dbReference type="ARBA" id="ARBA00023163"/>
    </source>
</evidence>
<dbReference type="PRINTS" id="PR00778">
    <property type="entry name" value="HTHARSR"/>
</dbReference>
<keyword evidence="1" id="KW-0805">Transcription regulation</keyword>
<keyword evidence="3" id="KW-0804">Transcription</keyword>
<dbReference type="InterPro" id="IPR001845">
    <property type="entry name" value="HTH_ArsR_DNA-bd_dom"/>
</dbReference>